<keyword evidence="6" id="KW-0862">Zinc</keyword>
<gene>
    <name evidence="10" type="ORF">OM074_09035</name>
</gene>
<keyword evidence="11" id="KW-1185">Reference proteome</keyword>
<dbReference type="InterPro" id="IPR024079">
    <property type="entry name" value="MetalloPept_cat_dom_sf"/>
</dbReference>
<dbReference type="PROSITE" id="PS51257">
    <property type="entry name" value="PROKAR_LIPOPROTEIN"/>
    <property type="match status" value="1"/>
</dbReference>
<dbReference type="SUPFAM" id="SSF55486">
    <property type="entry name" value="Metalloproteases ('zincins'), catalytic domain"/>
    <property type="match status" value="1"/>
</dbReference>
<evidence type="ECO:0000256" key="1">
    <source>
        <dbReference type="ARBA" id="ARBA00001947"/>
    </source>
</evidence>
<dbReference type="Gene3D" id="3.40.390.10">
    <property type="entry name" value="Collagenase (Catalytic Domain)"/>
    <property type="match status" value="1"/>
</dbReference>
<dbReference type="GO" id="GO:0004222">
    <property type="term" value="F:metalloendopeptidase activity"/>
    <property type="evidence" value="ECO:0007669"/>
    <property type="project" value="InterPro"/>
</dbReference>
<comment type="cofactor">
    <cofactor evidence="1">
        <name>Zn(2+)</name>
        <dbReference type="ChEBI" id="CHEBI:29105"/>
    </cofactor>
</comment>
<evidence type="ECO:0000313" key="10">
    <source>
        <dbReference type="EMBL" id="MCW3805771.1"/>
    </source>
</evidence>
<dbReference type="Pfam" id="PF01431">
    <property type="entry name" value="Peptidase_M13"/>
    <property type="match status" value="1"/>
</dbReference>
<comment type="caution">
    <text evidence="10">The sequence shown here is derived from an EMBL/GenBank/DDBJ whole genome shotgun (WGS) entry which is preliminary data.</text>
</comment>
<dbReference type="RefSeq" id="WP_301199137.1">
    <property type="nucleotide sequence ID" value="NZ_JAPDPI010000015.1"/>
</dbReference>
<feature type="domain" description="Peptidase M13 N-terminal" evidence="9">
    <location>
        <begin position="44"/>
        <end position="422"/>
    </location>
</feature>
<evidence type="ECO:0000256" key="6">
    <source>
        <dbReference type="ARBA" id="ARBA00022833"/>
    </source>
</evidence>
<evidence type="ECO:0000259" key="8">
    <source>
        <dbReference type="Pfam" id="PF01431"/>
    </source>
</evidence>
<dbReference type="PRINTS" id="PR00786">
    <property type="entry name" value="NEPRILYSIN"/>
</dbReference>
<dbReference type="PROSITE" id="PS51885">
    <property type="entry name" value="NEPRILYSIN"/>
    <property type="match status" value="1"/>
</dbReference>
<dbReference type="InterPro" id="IPR042089">
    <property type="entry name" value="Peptidase_M13_dom_2"/>
</dbReference>
<dbReference type="Gene3D" id="1.10.1380.10">
    <property type="entry name" value="Neutral endopeptidase , domain2"/>
    <property type="match status" value="1"/>
</dbReference>
<organism evidence="10 11">
    <name type="scientific">Plebeiibacterium marinum</name>
    <dbReference type="NCBI Taxonomy" id="2992111"/>
    <lineage>
        <taxon>Bacteria</taxon>
        <taxon>Pseudomonadati</taxon>
        <taxon>Bacteroidota</taxon>
        <taxon>Bacteroidia</taxon>
        <taxon>Marinilabiliales</taxon>
        <taxon>Marinilabiliaceae</taxon>
        <taxon>Plebeiibacterium</taxon>
    </lineage>
</organism>
<name>A0AAE3ME48_9BACT</name>
<evidence type="ECO:0000256" key="5">
    <source>
        <dbReference type="ARBA" id="ARBA00022801"/>
    </source>
</evidence>
<evidence type="ECO:0000256" key="7">
    <source>
        <dbReference type="ARBA" id="ARBA00023049"/>
    </source>
</evidence>
<dbReference type="InterPro" id="IPR008753">
    <property type="entry name" value="Peptidase_M13_N"/>
</dbReference>
<dbReference type="PANTHER" id="PTHR11733:SF167">
    <property type="entry name" value="FI17812P1-RELATED"/>
    <property type="match status" value="1"/>
</dbReference>
<keyword evidence="7" id="KW-0482">Metalloprotease</keyword>
<dbReference type="AlphaFoldDB" id="A0AAE3ME48"/>
<dbReference type="GO" id="GO:0046872">
    <property type="term" value="F:metal ion binding"/>
    <property type="evidence" value="ECO:0007669"/>
    <property type="project" value="UniProtKB-KW"/>
</dbReference>
<evidence type="ECO:0000313" key="11">
    <source>
        <dbReference type="Proteomes" id="UP001207408"/>
    </source>
</evidence>
<evidence type="ECO:0000259" key="9">
    <source>
        <dbReference type="Pfam" id="PF05649"/>
    </source>
</evidence>
<dbReference type="GO" id="GO:0005886">
    <property type="term" value="C:plasma membrane"/>
    <property type="evidence" value="ECO:0007669"/>
    <property type="project" value="TreeGrafter"/>
</dbReference>
<reference evidence="10" key="1">
    <citation type="submission" date="2022-10" db="EMBL/GenBank/DDBJ databases">
        <authorList>
            <person name="Yu W.X."/>
        </authorList>
    </citation>
    <scope>NUCLEOTIDE SEQUENCE</scope>
    <source>
        <strain evidence="10">D04</strain>
    </source>
</reference>
<feature type="domain" description="Peptidase M13 C-terminal" evidence="8">
    <location>
        <begin position="474"/>
        <end position="674"/>
    </location>
</feature>
<evidence type="ECO:0000256" key="2">
    <source>
        <dbReference type="ARBA" id="ARBA00007357"/>
    </source>
</evidence>
<dbReference type="Pfam" id="PF05649">
    <property type="entry name" value="Peptidase_M13_N"/>
    <property type="match status" value="1"/>
</dbReference>
<accession>A0AAE3ME48</accession>
<dbReference type="Proteomes" id="UP001207408">
    <property type="component" value="Unassembled WGS sequence"/>
</dbReference>
<evidence type="ECO:0000256" key="4">
    <source>
        <dbReference type="ARBA" id="ARBA00022723"/>
    </source>
</evidence>
<dbReference type="CDD" id="cd08662">
    <property type="entry name" value="M13"/>
    <property type="match status" value="1"/>
</dbReference>
<keyword evidence="4" id="KW-0479">Metal-binding</keyword>
<dbReference type="PANTHER" id="PTHR11733">
    <property type="entry name" value="ZINC METALLOPROTEASE FAMILY M13 NEPRILYSIN-RELATED"/>
    <property type="match status" value="1"/>
</dbReference>
<keyword evidence="3" id="KW-0645">Protease</keyword>
<comment type="similarity">
    <text evidence="2">Belongs to the peptidase M13 family.</text>
</comment>
<protein>
    <submittedName>
        <fullName evidence="10">M13 family metallopeptidase</fullName>
    </submittedName>
</protein>
<dbReference type="GO" id="GO:0016485">
    <property type="term" value="P:protein processing"/>
    <property type="evidence" value="ECO:0007669"/>
    <property type="project" value="TreeGrafter"/>
</dbReference>
<evidence type="ECO:0000256" key="3">
    <source>
        <dbReference type="ARBA" id="ARBA00022670"/>
    </source>
</evidence>
<dbReference type="InterPro" id="IPR018497">
    <property type="entry name" value="Peptidase_M13_C"/>
</dbReference>
<proteinExistence type="inferred from homology"/>
<keyword evidence="5" id="KW-0378">Hydrolase</keyword>
<sequence length="679" mass="77469">MKHLNFKNILYVPLAALIGCATPPTETKQIPTLSVAQLNQDVKPGENFYAYANTHWMKANPIPDDKSRYGSFDELAENNKEQLKVIFQEASKNNTPGSIAKKIGDFYNSGMDTIAIEEEGLKNLMPILNKIEQIDTSDDLAAAIGYLHTYQLAPFFYYFASADKMNSDMNIANIYQNGLGLPDRDYYLQTDEQSEEIKKEYKNYIVKLLSYAGEDEANAVTYSNKIYDFEYKMADIFYTRLQNRDPHLTYNKIEGNALYSTYADFNWSKYFEGLQQSMPTEINIYQTSYLKNMSKLIGETSLDVVKEYLKLYTLRSMSEYLGSSFVNADFDFYGKVIQGKKSKEPRWKTVQGVVNSGLGEAIGQLYVDKYFPPKAKVRMDALVENIRGGFAKRLKQLDWMSNETKVLAQDKLAAISVKIGYPNQWRDYTSLDIVADSYIQNILNSGSFEFNYEMSKIGKPVDKEVWHMNPQTVNAYYNPSANEIVFPAAILQPPFFYMDGDDAVNYGAIGVVIAHEITHGFDDQGAKYDKKGNLNTWWTEEDTEKFNSRTQRLVDQFNNYVVIDTMHANGEFTLGENIADLGGLNISYTAYLNAISGQEPIAEIGGLTDKQRFFLAYSAIWAQNIREKEIVRRTKTDPHSLGKLRVNGPLPNMQEFYDAFGIDENAEIYIKPDERALIW</sequence>
<dbReference type="EMBL" id="JAPDPI010000015">
    <property type="protein sequence ID" value="MCW3805771.1"/>
    <property type="molecule type" value="Genomic_DNA"/>
</dbReference>
<dbReference type="InterPro" id="IPR000718">
    <property type="entry name" value="Peptidase_M13"/>
</dbReference>